<feature type="region of interest" description="Disordered" evidence="1">
    <location>
        <begin position="209"/>
        <end position="381"/>
    </location>
</feature>
<reference evidence="2 3" key="1">
    <citation type="journal article" date="2018" name="PLoS Pathog.">
        <title>Evolution of structural diversity of trichothecenes, a family of toxins produced by plant pathogenic and entomopathogenic fungi.</title>
        <authorList>
            <person name="Proctor R.H."/>
            <person name="McCormick S.P."/>
            <person name="Kim H.S."/>
            <person name="Cardoza R.E."/>
            <person name="Stanley A.M."/>
            <person name="Lindo L."/>
            <person name="Kelly A."/>
            <person name="Brown D.W."/>
            <person name="Lee T."/>
            <person name="Vaughan M.M."/>
            <person name="Alexander N.J."/>
            <person name="Busman M."/>
            <person name="Gutierrez S."/>
        </authorList>
    </citation>
    <scope>NUCLEOTIDE SEQUENCE [LARGE SCALE GENOMIC DNA]</scope>
    <source>
        <strain evidence="2 3">NRRL 13405</strain>
    </source>
</reference>
<evidence type="ECO:0000313" key="3">
    <source>
        <dbReference type="Proteomes" id="UP000265631"/>
    </source>
</evidence>
<dbReference type="AlphaFoldDB" id="A0A395MKQ4"/>
<organism evidence="2 3">
    <name type="scientific">Fusarium flagelliforme</name>
    <dbReference type="NCBI Taxonomy" id="2675880"/>
    <lineage>
        <taxon>Eukaryota</taxon>
        <taxon>Fungi</taxon>
        <taxon>Dikarya</taxon>
        <taxon>Ascomycota</taxon>
        <taxon>Pezizomycotina</taxon>
        <taxon>Sordariomycetes</taxon>
        <taxon>Hypocreomycetidae</taxon>
        <taxon>Hypocreales</taxon>
        <taxon>Nectriaceae</taxon>
        <taxon>Fusarium</taxon>
        <taxon>Fusarium incarnatum-equiseti species complex</taxon>
    </lineage>
</organism>
<protein>
    <submittedName>
        <fullName evidence="2">Uncharacterized protein</fullName>
    </submittedName>
</protein>
<sequence length="430" mass="46509">MIGKTPEWVTRPLPTPSPTAQPLPAPLAATRPLSIPSPAERPLQTPRPVARPLSTLSPAEQPLPTLVPAARPAARPLSTSSPTARPTSTASENVTDEVITDEVVTGEEFTGEAVTDLDLSGAFDNVSLPSLSELIEDRLVDCFISLLNDNWRARVTIRMILNGATLPSGVPKKLWDKFQDTFFGKLSTPASQKAVPDLAADLDTGYDTDASYKPQLTPLNPADHSGSSGKSTDPEVICISDTSIPSTPASSTCSAPRMSPSVQRKKTLQSKVDRLEPSYSLRRKRSLDQAQDGDNVQHKRPRRMTKADELRSSTMSDLSKSTVEKEQKTTPPVTRMTLRPRPASRDSAKSMSKKRKRGSDRESSVSSLSVDELEVPEPSEKAVSLVSRGDIDDKVQDSIQVKIPSGAQRTLHAFAKLGFVRRESSDASAA</sequence>
<proteinExistence type="predicted"/>
<dbReference type="Proteomes" id="UP000265631">
    <property type="component" value="Unassembled WGS sequence"/>
</dbReference>
<feature type="region of interest" description="Disordered" evidence="1">
    <location>
        <begin position="1"/>
        <end position="95"/>
    </location>
</feature>
<evidence type="ECO:0000256" key="1">
    <source>
        <dbReference type="SAM" id="MobiDB-lite"/>
    </source>
</evidence>
<keyword evidence="3" id="KW-1185">Reference proteome</keyword>
<evidence type="ECO:0000313" key="2">
    <source>
        <dbReference type="EMBL" id="RFN48512.1"/>
    </source>
</evidence>
<dbReference type="EMBL" id="PXXK01000207">
    <property type="protein sequence ID" value="RFN48512.1"/>
    <property type="molecule type" value="Genomic_DNA"/>
</dbReference>
<name>A0A395MKQ4_9HYPO</name>
<feature type="compositionally biased region" description="Low complexity" evidence="1">
    <location>
        <begin position="62"/>
        <end position="91"/>
    </location>
</feature>
<feature type="compositionally biased region" description="Polar residues" evidence="1">
    <location>
        <begin position="312"/>
        <end position="321"/>
    </location>
</feature>
<gene>
    <name evidence="2" type="ORF">FIE12Z_7258</name>
</gene>
<feature type="compositionally biased region" description="Low complexity" evidence="1">
    <location>
        <begin position="239"/>
        <end position="256"/>
    </location>
</feature>
<feature type="compositionally biased region" description="Pro residues" evidence="1">
    <location>
        <begin position="13"/>
        <end position="25"/>
    </location>
</feature>
<accession>A0A395MKQ4</accession>
<comment type="caution">
    <text evidence="2">The sequence shown here is derived from an EMBL/GenBank/DDBJ whole genome shotgun (WGS) entry which is preliminary data.</text>
</comment>